<reference evidence="1" key="1">
    <citation type="journal article" date="2022" name="IScience">
        <title>Evolution of zygomycete secretomes and the origins of terrestrial fungal ecologies.</title>
        <authorList>
            <person name="Chang Y."/>
            <person name="Wang Y."/>
            <person name="Mondo S."/>
            <person name="Ahrendt S."/>
            <person name="Andreopoulos W."/>
            <person name="Barry K."/>
            <person name="Beard J."/>
            <person name="Benny G.L."/>
            <person name="Blankenship S."/>
            <person name="Bonito G."/>
            <person name="Cuomo C."/>
            <person name="Desiro A."/>
            <person name="Gervers K.A."/>
            <person name="Hundley H."/>
            <person name="Kuo A."/>
            <person name="LaButti K."/>
            <person name="Lang B.F."/>
            <person name="Lipzen A."/>
            <person name="O'Donnell K."/>
            <person name="Pangilinan J."/>
            <person name="Reynolds N."/>
            <person name="Sandor L."/>
            <person name="Smith M.E."/>
            <person name="Tsang A."/>
            <person name="Grigoriev I.V."/>
            <person name="Stajich J.E."/>
            <person name="Spatafora J.W."/>
        </authorList>
    </citation>
    <scope>NUCLEOTIDE SEQUENCE</scope>
    <source>
        <strain evidence="1">RSA 2281</strain>
    </source>
</reference>
<evidence type="ECO:0000313" key="2">
    <source>
        <dbReference type="Proteomes" id="UP001209540"/>
    </source>
</evidence>
<comment type="caution">
    <text evidence="1">The sequence shown here is derived from an EMBL/GenBank/DDBJ whole genome shotgun (WGS) entry which is preliminary data.</text>
</comment>
<name>A0AAD5KJ96_9FUNG</name>
<keyword evidence="2" id="KW-1185">Reference proteome</keyword>
<proteinExistence type="predicted"/>
<accession>A0AAD5KJ96</accession>
<organism evidence="1 2">
    <name type="scientific">Phascolomyces articulosus</name>
    <dbReference type="NCBI Taxonomy" id="60185"/>
    <lineage>
        <taxon>Eukaryota</taxon>
        <taxon>Fungi</taxon>
        <taxon>Fungi incertae sedis</taxon>
        <taxon>Mucoromycota</taxon>
        <taxon>Mucoromycotina</taxon>
        <taxon>Mucoromycetes</taxon>
        <taxon>Mucorales</taxon>
        <taxon>Lichtheimiaceae</taxon>
        <taxon>Phascolomyces</taxon>
    </lineage>
</organism>
<dbReference type="Proteomes" id="UP001209540">
    <property type="component" value="Unassembled WGS sequence"/>
</dbReference>
<protein>
    <submittedName>
        <fullName evidence="1">Uncharacterized protein</fullName>
    </submittedName>
</protein>
<gene>
    <name evidence="1" type="ORF">BDA99DRAFT_556659</name>
</gene>
<reference evidence="1" key="2">
    <citation type="submission" date="2023-02" db="EMBL/GenBank/DDBJ databases">
        <authorList>
            <consortium name="DOE Joint Genome Institute"/>
            <person name="Mondo S.J."/>
            <person name="Chang Y."/>
            <person name="Wang Y."/>
            <person name="Ahrendt S."/>
            <person name="Andreopoulos W."/>
            <person name="Barry K."/>
            <person name="Beard J."/>
            <person name="Benny G.L."/>
            <person name="Blankenship S."/>
            <person name="Bonito G."/>
            <person name="Cuomo C."/>
            <person name="Desiro A."/>
            <person name="Gervers K.A."/>
            <person name="Hundley H."/>
            <person name="Kuo A."/>
            <person name="LaButti K."/>
            <person name="Lang B.F."/>
            <person name="Lipzen A."/>
            <person name="O'Donnell K."/>
            <person name="Pangilinan J."/>
            <person name="Reynolds N."/>
            <person name="Sandor L."/>
            <person name="Smith M.W."/>
            <person name="Tsang A."/>
            <person name="Grigoriev I.V."/>
            <person name="Stajich J.E."/>
            <person name="Spatafora J.W."/>
        </authorList>
    </citation>
    <scope>NUCLEOTIDE SEQUENCE</scope>
    <source>
        <strain evidence="1">RSA 2281</strain>
    </source>
</reference>
<sequence length="121" mass="13678">MTIASLNPTRSQCPITKNERISFIRVHRFLKEQQETGNLATTVPLRKLLKEALGVGERTASKIIQYSNADQLLDEGKPIGRPKKKLSEDYIKCIRDFTLQYNQIGTPVTAEGIRKHVLENG</sequence>
<dbReference type="EMBL" id="JAIXMP010000005">
    <property type="protein sequence ID" value="KAI9273088.1"/>
    <property type="molecule type" value="Genomic_DNA"/>
</dbReference>
<dbReference type="AlphaFoldDB" id="A0AAD5KJ96"/>
<evidence type="ECO:0000313" key="1">
    <source>
        <dbReference type="EMBL" id="KAI9273088.1"/>
    </source>
</evidence>